<dbReference type="GO" id="GO:0020037">
    <property type="term" value="F:heme binding"/>
    <property type="evidence" value="ECO:0007669"/>
    <property type="project" value="InterPro"/>
</dbReference>
<dbReference type="PANTHER" id="PTHR46300">
    <property type="entry name" value="P450, PUTATIVE (EUROFUNG)-RELATED-RELATED"/>
    <property type="match status" value="1"/>
</dbReference>
<dbReference type="Proteomes" id="UP000801428">
    <property type="component" value="Unassembled WGS sequence"/>
</dbReference>
<evidence type="ECO:0000313" key="8">
    <source>
        <dbReference type="Proteomes" id="UP000801428"/>
    </source>
</evidence>
<keyword evidence="5" id="KW-0503">Monooxygenase</keyword>
<organism evidence="7 8">
    <name type="scientific">Curvularia kusanoi</name>
    <name type="common">Cochliobolus kusanoi</name>
    <dbReference type="NCBI Taxonomy" id="90978"/>
    <lineage>
        <taxon>Eukaryota</taxon>
        <taxon>Fungi</taxon>
        <taxon>Dikarya</taxon>
        <taxon>Ascomycota</taxon>
        <taxon>Pezizomycotina</taxon>
        <taxon>Dothideomycetes</taxon>
        <taxon>Pleosporomycetidae</taxon>
        <taxon>Pleosporales</taxon>
        <taxon>Pleosporineae</taxon>
        <taxon>Pleosporaceae</taxon>
        <taxon>Curvularia</taxon>
    </lineage>
</organism>
<evidence type="ECO:0008006" key="9">
    <source>
        <dbReference type="Google" id="ProtNLM"/>
    </source>
</evidence>
<accession>A0A9P4T4H7</accession>
<dbReference type="InterPro" id="IPR050364">
    <property type="entry name" value="Cytochrome_P450_fung"/>
</dbReference>
<reference evidence="7" key="1">
    <citation type="submission" date="2019-04" db="EMBL/GenBank/DDBJ databases">
        <title>Sequencing of skin fungus with MAO and IRED activity.</title>
        <authorList>
            <person name="Marsaioli A.J."/>
            <person name="Bonatto J.M.C."/>
            <person name="Reis Junior O."/>
        </authorList>
    </citation>
    <scope>NUCLEOTIDE SEQUENCE</scope>
    <source>
        <strain evidence="7">30M1</strain>
    </source>
</reference>
<sequence>MSLTVYAFVVTALTILIYRCRNIGRRPKGYPPGPPTLPLIGNLHQMPKEKAHLQFQKWAEEYGPIYSLILGTKAMVVLSSDVAVKDVLDKRSAIYSSRPDMHMAQIVSGGLRFSLMLGKRYGELWRKIHKVVHSTLNVNASQAYMPYQDLENKALLMNLIEQPERFIDLMRLYANSLTTQMIFGYRTTSTEDPRFKQFFRGFEKLSVFLGNTTAAVIDFYPILRSLPDALMPLRKYAKQLHEEELNLYTSHWLDTKRRYQEGTAVPSFCVDLARAQEKEDWSDLLAGYTSGVLLEAGSDTTSATLIGFIQAMLLFPAVAKTAQEEIDRVCGTRLPTFDDELPYIHSCIKESLRWMPTAILGIPHSPLRDDEYMGYTIPKDAFVVMNVWTIHMDPARHPNPRQFDPSRYANDMTSAKESANLNDPTQRDHFVFGAGRRFCQGSHIAERSLFLGIARLLWAFDFELAKDEQGNAIVPDASELNEGALTQPKRYPASIRPRSQERVDIIRKEWDKMQEFLDEEGQWKVMPPEVIEKVEKSVARD</sequence>
<evidence type="ECO:0000256" key="1">
    <source>
        <dbReference type="ARBA" id="ARBA00010617"/>
    </source>
</evidence>
<dbReference type="Gene3D" id="1.10.630.10">
    <property type="entry name" value="Cytochrome P450"/>
    <property type="match status" value="1"/>
</dbReference>
<dbReference type="EMBL" id="SWKU01000038">
    <property type="protein sequence ID" value="KAF2994675.1"/>
    <property type="molecule type" value="Genomic_DNA"/>
</dbReference>
<gene>
    <name evidence="7" type="ORF">E8E13_001610</name>
</gene>
<keyword evidence="3" id="KW-0560">Oxidoreductase</keyword>
<name>A0A9P4T4H7_CURKU</name>
<keyword evidence="8" id="KW-1185">Reference proteome</keyword>
<dbReference type="AlphaFoldDB" id="A0A9P4T4H7"/>
<dbReference type="OrthoDB" id="1055148at2759"/>
<dbReference type="PRINTS" id="PR00463">
    <property type="entry name" value="EP450I"/>
</dbReference>
<keyword evidence="4 6" id="KW-0408">Iron</keyword>
<evidence type="ECO:0000256" key="4">
    <source>
        <dbReference type="ARBA" id="ARBA00023004"/>
    </source>
</evidence>
<keyword evidence="6" id="KW-0349">Heme</keyword>
<proteinExistence type="inferred from homology"/>
<comment type="cofactor">
    <cofactor evidence="6">
        <name>heme</name>
        <dbReference type="ChEBI" id="CHEBI:30413"/>
    </cofactor>
</comment>
<evidence type="ECO:0000256" key="3">
    <source>
        <dbReference type="ARBA" id="ARBA00023002"/>
    </source>
</evidence>
<dbReference type="SUPFAM" id="SSF48264">
    <property type="entry name" value="Cytochrome P450"/>
    <property type="match status" value="1"/>
</dbReference>
<evidence type="ECO:0000256" key="2">
    <source>
        <dbReference type="ARBA" id="ARBA00022723"/>
    </source>
</evidence>
<dbReference type="PANTHER" id="PTHR46300:SF2">
    <property type="entry name" value="CYTOCHROME P450 MONOOXYGENASE ALNH-RELATED"/>
    <property type="match status" value="1"/>
</dbReference>
<dbReference type="GO" id="GO:0016705">
    <property type="term" value="F:oxidoreductase activity, acting on paired donors, with incorporation or reduction of molecular oxygen"/>
    <property type="evidence" value="ECO:0007669"/>
    <property type="project" value="InterPro"/>
</dbReference>
<keyword evidence="2 6" id="KW-0479">Metal-binding</keyword>
<feature type="binding site" description="axial binding residue" evidence="6">
    <location>
        <position position="439"/>
    </location>
    <ligand>
        <name>heme</name>
        <dbReference type="ChEBI" id="CHEBI:30413"/>
    </ligand>
    <ligandPart>
        <name>Fe</name>
        <dbReference type="ChEBI" id="CHEBI:18248"/>
    </ligandPart>
</feature>
<protein>
    <recommendedName>
        <fullName evidence="9">Cytochrome P450</fullName>
    </recommendedName>
</protein>
<comment type="caution">
    <text evidence="7">The sequence shown here is derived from an EMBL/GenBank/DDBJ whole genome shotgun (WGS) entry which is preliminary data.</text>
</comment>
<dbReference type="Pfam" id="PF00067">
    <property type="entry name" value="p450"/>
    <property type="match status" value="1"/>
</dbReference>
<comment type="similarity">
    <text evidence="1">Belongs to the cytochrome P450 family.</text>
</comment>
<dbReference type="InterPro" id="IPR036396">
    <property type="entry name" value="Cyt_P450_sf"/>
</dbReference>
<dbReference type="GO" id="GO:0005506">
    <property type="term" value="F:iron ion binding"/>
    <property type="evidence" value="ECO:0007669"/>
    <property type="project" value="InterPro"/>
</dbReference>
<evidence type="ECO:0000256" key="5">
    <source>
        <dbReference type="ARBA" id="ARBA00023033"/>
    </source>
</evidence>
<dbReference type="GO" id="GO:0004497">
    <property type="term" value="F:monooxygenase activity"/>
    <property type="evidence" value="ECO:0007669"/>
    <property type="project" value="UniProtKB-KW"/>
</dbReference>
<dbReference type="InterPro" id="IPR002401">
    <property type="entry name" value="Cyt_P450_E_grp-I"/>
</dbReference>
<dbReference type="InterPro" id="IPR001128">
    <property type="entry name" value="Cyt_P450"/>
</dbReference>
<dbReference type="PRINTS" id="PR00385">
    <property type="entry name" value="P450"/>
</dbReference>
<evidence type="ECO:0000313" key="7">
    <source>
        <dbReference type="EMBL" id="KAF2994675.1"/>
    </source>
</evidence>
<dbReference type="CDD" id="cd11065">
    <property type="entry name" value="CYP64-like"/>
    <property type="match status" value="1"/>
</dbReference>
<evidence type="ECO:0000256" key="6">
    <source>
        <dbReference type="PIRSR" id="PIRSR602401-1"/>
    </source>
</evidence>